<gene>
    <name evidence="2" type="primary">hgbA_0</name>
    <name evidence="2" type="ORF">EYF80_060946</name>
</gene>
<dbReference type="AlphaFoldDB" id="A0A4Z2EIX8"/>
<evidence type="ECO:0000313" key="2">
    <source>
        <dbReference type="EMBL" id="TNN28907.1"/>
    </source>
</evidence>
<feature type="region of interest" description="Disordered" evidence="1">
    <location>
        <begin position="102"/>
        <end position="141"/>
    </location>
</feature>
<dbReference type="Proteomes" id="UP000314294">
    <property type="component" value="Unassembled WGS sequence"/>
</dbReference>
<accession>A0A4Z2EIX8</accession>
<protein>
    <submittedName>
        <fullName evidence="2">Hemoglobin-binding protein A</fullName>
    </submittedName>
</protein>
<keyword evidence="3" id="KW-1185">Reference proteome</keyword>
<evidence type="ECO:0000256" key="1">
    <source>
        <dbReference type="SAM" id="MobiDB-lite"/>
    </source>
</evidence>
<proteinExistence type="predicted"/>
<feature type="compositionally biased region" description="Low complexity" evidence="1">
    <location>
        <begin position="111"/>
        <end position="141"/>
    </location>
</feature>
<sequence>MSNRGPSEGAPPLAIRSRAVTHVGTGAAPRSKPRPRCRTEPSSRPLGTGGGGAHVTTGGEGGHKISWGGRWCRWCSHVGVNTRIPTELKAEQSRAVLYDANRKEAEGIVRHTTQSTTQPPNHPTNQSTNHPTNQPTTHPTN</sequence>
<organism evidence="2 3">
    <name type="scientific">Liparis tanakae</name>
    <name type="common">Tanaka's snailfish</name>
    <dbReference type="NCBI Taxonomy" id="230148"/>
    <lineage>
        <taxon>Eukaryota</taxon>
        <taxon>Metazoa</taxon>
        <taxon>Chordata</taxon>
        <taxon>Craniata</taxon>
        <taxon>Vertebrata</taxon>
        <taxon>Euteleostomi</taxon>
        <taxon>Actinopterygii</taxon>
        <taxon>Neopterygii</taxon>
        <taxon>Teleostei</taxon>
        <taxon>Neoteleostei</taxon>
        <taxon>Acanthomorphata</taxon>
        <taxon>Eupercaria</taxon>
        <taxon>Perciformes</taxon>
        <taxon>Cottioidei</taxon>
        <taxon>Cottales</taxon>
        <taxon>Liparidae</taxon>
        <taxon>Liparis</taxon>
    </lineage>
</organism>
<feature type="region of interest" description="Disordered" evidence="1">
    <location>
        <begin position="1"/>
        <end position="65"/>
    </location>
</feature>
<evidence type="ECO:0000313" key="3">
    <source>
        <dbReference type="Proteomes" id="UP000314294"/>
    </source>
</evidence>
<reference evidence="2 3" key="1">
    <citation type="submission" date="2019-03" db="EMBL/GenBank/DDBJ databases">
        <title>First draft genome of Liparis tanakae, snailfish: a comprehensive survey of snailfish specific genes.</title>
        <authorList>
            <person name="Kim W."/>
            <person name="Song I."/>
            <person name="Jeong J.-H."/>
            <person name="Kim D."/>
            <person name="Kim S."/>
            <person name="Ryu S."/>
            <person name="Song J.Y."/>
            <person name="Lee S.K."/>
        </authorList>
    </citation>
    <scope>NUCLEOTIDE SEQUENCE [LARGE SCALE GENOMIC DNA]</scope>
    <source>
        <tissue evidence="2">Muscle</tissue>
    </source>
</reference>
<name>A0A4Z2EIX8_9TELE</name>
<comment type="caution">
    <text evidence="2">The sequence shown here is derived from an EMBL/GenBank/DDBJ whole genome shotgun (WGS) entry which is preliminary data.</text>
</comment>
<dbReference type="EMBL" id="SRLO01006294">
    <property type="protein sequence ID" value="TNN28907.1"/>
    <property type="molecule type" value="Genomic_DNA"/>
</dbReference>